<proteinExistence type="predicted"/>
<dbReference type="Gene3D" id="2.40.33.20">
    <property type="entry name" value="PK beta-barrel domain-like"/>
    <property type="match status" value="1"/>
</dbReference>
<dbReference type="STRING" id="490188.SAMN04488068_1629"/>
<protein>
    <submittedName>
        <fullName evidence="2">MOSC domain-containing protein</fullName>
    </submittedName>
</protein>
<dbReference type="PROSITE" id="PS51340">
    <property type="entry name" value="MOSC"/>
    <property type="match status" value="1"/>
</dbReference>
<organism evidence="2 3">
    <name type="scientific">Hydrocarboniphaga daqingensis</name>
    <dbReference type="NCBI Taxonomy" id="490188"/>
    <lineage>
        <taxon>Bacteria</taxon>
        <taxon>Pseudomonadati</taxon>
        <taxon>Pseudomonadota</taxon>
        <taxon>Gammaproteobacteria</taxon>
        <taxon>Nevskiales</taxon>
        <taxon>Nevskiaceae</taxon>
        <taxon>Hydrocarboniphaga</taxon>
    </lineage>
</organism>
<dbReference type="EMBL" id="FQWZ01000003">
    <property type="protein sequence ID" value="SHG84556.1"/>
    <property type="molecule type" value="Genomic_DNA"/>
</dbReference>
<dbReference type="GO" id="GO:0030170">
    <property type="term" value="F:pyridoxal phosphate binding"/>
    <property type="evidence" value="ECO:0007669"/>
    <property type="project" value="InterPro"/>
</dbReference>
<evidence type="ECO:0000313" key="3">
    <source>
        <dbReference type="Proteomes" id="UP000199758"/>
    </source>
</evidence>
<sequence>MRAFLYALAMSELRELTRCFPRDGRIDAILLRPARDVPISAVDEVLAIAGRGLQGDRIAARASSRAGGSNRQLTLIQAEHLPVIAALIGVPAVDPALLRRNLVVSGLNLVAARSLFKDQPLELCIGEAVRVQITGPCDPCSKMEATLGEGAYNAMRGHGGVTARVIAGGVIRVGDRVQCQRVPLLDSDENSR</sequence>
<dbReference type="Proteomes" id="UP000199758">
    <property type="component" value="Unassembled WGS sequence"/>
</dbReference>
<dbReference type="PANTHER" id="PTHR36930">
    <property type="entry name" value="METAL-SULFUR CLUSTER BIOSYNTHESIS PROTEINS YUAD-RELATED"/>
    <property type="match status" value="1"/>
</dbReference>
<name>A0A1M5N4Q6_9GAMM</name>
<reference evidence="2 3" key="1">
    <citation type="submission" date="2016-11" db="EMBL/GenBank/DDBJ databases">
        <authorList>
            <person name="Jaros S."/>
            <person name="Januszkiewicz K."/>
            <person name="Wedrychowicz H."/>
        </authorList>
    </citation>
    <scope>NUCLEOTIDE SEQUENCE [LARGE SCALE GENOMIC DNA]</scope>
    <source>
        <strain evidence="2 3">CGMCC 1.7049</strain>
    </source>
</reference>
<evidence type="ECO:0000259" key="1">
    <source>
        <dbReference type="PROSITE" id="PS51340"/>
    </source>
</evidence>
<dbReference type="InterPro" id="IPR005302">
    <property type="entry name" value="MoCF_Sase_C"/>
</dbReference>
<dbReference type="InterPro" id="IPR052716">
    <property type="entry name" value="MOSC_domain"/>
</dbReference>
<dbReference type="GO" id="GO:0030151">
    <property type="term" value="F:molybdenum ion binding"/>
    <property type="evidence" value="ECO:0007669"/>
    <property type="project" value="InterPro"/>
</dbReference>
<dbReference type="InterPro" id="IPR011037">
    <property type="entry name" value="Pyrv_Knase-like_insert_dom_sf"/>
</dbReference>
<accession>A0A1M5N4Q6</accession>
<dbReference type="Pfam" id="PF03473">
    <property type="entry name" value="MOSC"/>
    <property type="match status" value="1"/>
</dbReference>
<gene>
    <name evidence="2" type="ORF">SAMN04488068_1629</name>
</gene>
<evidence type="ECO:0000313" key="2">
    <source>
        <dbReference type="EMBL" id="SHG84556.1"/>
    </source>
</evidence>
<dbReference type="SUPFAM" id="SSF50800">
    <property type="entry name" value="PK beta-barrel domain-like"/>
    <property type="match status" value="1"/>
</dbReference>
<dbReference type="GO" id="GO:0003824">
    <property type="term" value="F:catalytic activity"/>
    <property type="evidence" value="ECO:0007669"/>
    <property type="project" value="InterPro"/>
</dbReference>
<dbReference type="PANTHER" id="PTHR36930:SF1">
    <property type="entry name" value="MOSC DOMAIN-CONTAINING PROTEIN"/>
    <property type="match status" value="1"/>
</dbReference>
<keyword evidence="3" id="KW-1185">Reference proteome</keyword>
<feature type="domain" description="MOSC" evidence="1">
    <location>
        <begin position="40"/>
        <end position="180"/>
    </location>
</feature>
<dbReference type="AlphaFoldDB" id="A0A1M5N4Q6"/>